<dbReference type="AlphaFoldDB" id="A0A2T3L631"/>
<protein>
    <recommendedName>
        <fullName evidence="2">Universal stress protein</fullName>
    </recommendedName>
</protein>
<evidence type="ECO:0000256" key="1">
    <source>
        <dbReference type="ARBA" id="ARBA00008791"/>
    </source>
</evidence>
<comment type="similarity">
    <text evidence="1 2">Belongs to the universal stress protein A family.</text>
</comment>
<evidence type="ECO:0000313" key="4">
    <source>
        <dbReference type="EMBL" id="PSV45578.1"/>
    </source>
</evidence>
<dbReference type="GO" id="GO:0005737">
    <property type="term" value="C:cytoplasm"/>
    <property type="evidence" value="ECO:0007669"/>
    <property type="project" value="UniProtKB-SubCell"/>
</dbReference>
<evidence type="ECO:0000259" key="3">
    <source>
        <dbReference type="Pfam" id="PF00582"/>
    </source>
</evidence>
<comment type="caution">
    <text evidence="4">The sequence shown here is derived from an EMBL/GenBank/DDBJ whole genome shotgun (WGS) entry which is preliminary data.</text>
</comment>
<organism evidence="4 5">
    <name type="scientific">Photobacterium indicum</name>
    <dbReference type="NCBI Taxonomy" id="81447"/>
    <lineage>
        <taxon>Bacteria</taxon>
        <taxon>Pseudomonadati</taxon>
        <taxon>Pseudomonadota</taxon>
        <taxon>Gammaproteobacteria</taxon>
        <taxon>Vibrionales</taxon>
        <taxon>Vibrionaceae</taxon>
        <taxon>Photobacterium</taxon>
    </lineage>
</organism>
<evidence type="ECO:0000313" key="5">
    <source>
        <dbReference type="Proteomes" id="UP000241803"/>
    </source>
</evidence>
<dbReference type="Gene3D" id="3.40.50.620">
    <property type="entry name" value="HUPs"/>
    <property type="match status" value="1"/>
</dbReference>
<reference evidence="4 5" key="1">
    <citation type="submission" date="2018-03" db="EMBL/GenBank/DDBJ databases">
        <title>Whole genome sequencing of Histamine producing bacteria.</title>
        <authorList>
            <person name="Butler K."/>
        </authorList>
    </citation>
    <scope>NUCLEOTIDE SEQUENCE [LARGE SCALE GENOMIC DNA]</scope>
    <source>
        <strain evidence="4 5">ATCC 19614</strain>
    </source>
</reference>
<name>A0A2T3L631_9GAMM</name>
<feature type="domain" description="UspA" evidence="3">
    <location>
        <begin position="4"/>
        <end position="139"/>
    </location>
</feature>
<dbReference type="InterPro" id="IPR014729">
    <property type="entry name" value="Rossmann-like_a/b/a_fold"/>
</dbReference>
<evidence type="ECO:0000256" key="2">
    <source>
        <dbReference type="PIRNR" id="PIRNR006276"/>
    </source>
</evidence>
<dbReference type="InterPro" id="IPR006016">
    <property type="entry name" value="UspA"/>
</dbReference>
<dbReference type="PIRSF" id="PIRSF006276">
    <property type="entry name" value="UspA"/>
    <property type="match status" value="1"/>
</dbReference>
<proteinExistence type="inferred from homology"/>
<dbReference type="Proteomes" id="UP000241803">
    <property type="component" value="Unassembled WGS sequence"/>
</dbReference>
<dbReference type="SUPFAM" id="SSF52402">
    <property type="entry name" value="Adenine nucleotide alpha hydrolases-like"/>
    <property type="match status" value="1"/>
</dbReference>
<dbReference type="RefSeq" id="WP_107254436.1">
    <property type="nucleotide sequence ID" value="NZ_JAKJTK010000013.1"/>
</dbReference>
<keyword evidence="2" id="KW-0963">Cytoplasm</keyword>
<dbReference type="InterPro" id="IPR006015">
    <property type="entry name" value="Universal_stress_UspA"/>
</dbReference>
<comment type="subcellular location">
    <subcellularLocation>
        <location evidence="2">Cytoplasm</location>
    </subcellularLocation>
</comment>
<keyword evidence="5" id="KW-1185">Reference proteome</keyword>
<accession>A0A2T3L631</accession>
<sequence length="140" mass="15638">MALYQTILLSVNPDDIDAHKLMIKAGVVAEQNNAELHIVYVEPGIGNVSYMDVELGLEESHNDLELKRMSQLSALSKQSPYPVRAVHIADGGVTNHVIELAEKIKANLVIMGYHKNRLHWCNDISHDVAQKLKCDVMILQ</sequence>
<dbReference type="Pfam" id="PF00582">
    <property type="entry name" value="Usp"/>
    <property type="match status" value="1"/>
</dbReference>
<gene>
    <name evidence="4" type="ORF">C9J47_16145</name>
</gene>
<dbReference type="EMBL" id="PYOC01000006">
    <property type="protein sequence ID" value="PSV45578.1"/>
    <property type="molecule type" value="Genomic_DNA"/>
</dbReference>